<organism evidence="6">
    <name type="scientific">Hyalella azteca</name>
    <name type="common">Amphipod</name>
    <dbReference type="NCBI Taxonomy" id="294128"/>
    <lineage>
        <taxon>Eukaryota</taxon>
        <taxon>Metazoa</taxon>
        <taxon>Ecdysozoa</taxon>
        <taxon>Arthropoda</taxon>
        <taxon>Crustacea</taxon>
        <taxon>Multicrustacea</taxon>
        <taxon>Malacostraca</taxon>
        <taxon>Eumalacostraca</taxon>
        <taxon>Peracarida</taxon>
        <taxon>Amphipoda</taxon>
        <taxon>Senticaudata</taxon>
        <taxon>Talitrida</taxon>
        <taxon>Talitroidea</taxon>
        <taxon>Hyalellidae</taxon>
        <taxon>Hyalella</taxon>
    </lineage>
</organism>
<keyword evidence="4" id="KW-0067">ATP-binding</keyword>
<evidence type="ECO:0000256" key="3">
    <source>
        <dbReference type="ARBA" id="ARBA00022741"/>
    </source>
</evidence>
<accession>A0A6A0H1M4</accession>
<evidence type="ECO:0000313" key="6">
    <source>
        <dbReference type="EMBL" id="KAA0196335.1"/>
    </source>
</evidence>
<dbReference type="OrthoDB" id="775260at2759"/>
<keyword evidence="3" id="KW-0547">Nucleotide-binding</keyword>
<dbReference type="InterPro" id="IPR039657">
    <property type="entry name" value="Dimethylallyltransferase"/>
</dbReference>
<keyword evidence="2" id="KW-0808">Transferase</keyword>
<evidence type="ECO:0000256" key="1">
    <source>
        <dbReference type="ARBA" id="ARBA00005842"/>
    </source>
</evidence>
<comment type="similarity">
    <text evidence="1">Belongs to the IPP transferase family.</text>
</comment>
<gene>
    <name evidence="6" type="ORF">HAZT_HAZT006906</name>
</gene>
<reference evidence="6" key="1">
    <citation type="submission" date="2014-08" db="EMBL/GenBank/DDBJ databases">
        <authorList>
            <person name="Murali S."/>
            <person name="Richards S."/>
            <person name="Bandaranaike D."/>
            <person name="Bellair M."/>
            <person name="Blankenburg K."/>
            <person name="Chao H."/>
            <person name="Dinh H."/>
            <person name="Doddapaneni H."/>
            <person name="Dugan-Rocha S."/>
            <person name="Elkadiri S."/>
            <person name="Gnanaolivu R."/>
            <person name="Hughes D."/>
            <person name="Lee S."/>
            <person name="Li M."/>
            <person name="Ming W."/>
            <person name="Munidasa M."/>
            <person name="Muniz J."/>
            <person name="Nguyen L."/>
            <person name="Osuji N."/>
            <person name="Pu L.-L."/>
            <person name="Puazo M."/>
            <person name="Skinner E."/>
            <person name="Qu C."/>
            <person name="Quiroz J."/>
            <person name="Raj R."/>
            <person name="Weissenberger G."/>
            <person name="Xin Y."/>
            <person name="Zou X."/>
            <person name="Han Y."/>
            <person name="Worley K."/>
            <person name="Muzny D."/>
            <person name="Gibbs R."/>
        </authorList>
    </citation>
    <scope>NUCLEOTIDE SEQUENCE</scope>
    <source>
        <strain evidence="6">HAZT.00-mixed</strain>
        <tissue evidence="6">Whole organism</tissue>
    </source>
</reference>
<evidence type="ECO:0000256" key="5">
    <source>
        <dbReference type="SAM" id="MobiDB-lite"/>
    </source>
</evidence>
<name>A0A6A0H1M4_HYAAZ</name>
<dbReference type="PANTHER" id="PTHR11088">
    <property type="entry name" value="TRNA DIMETHYLALLYLTRANSFERASE"/>
    <property type="match status" value="1"/>
</dbReference>
<protein>
    <submittedName>
        <fullName evidence="6">Uncharacterized protein</fullName>
    </submittedName>
</protein>
<dbReference type="GO" id="GO:0005739">
    <property type="term" value="C:mitochondrion"/>
    <property type="evidence" value="ECO:0007669"/>
    <property type="project" value="TreeGrafter"/>
</dbReference>
<dbReference type="Pfam" id="PF01715">
    <property type="entry name" value="IPPT"/>
    <property type="match status" value="2"/>
</dbReference>
<dbReference type="GO" id="GO:0005524">
    <property type="term" value="F:ATP binding"/>
    <property type="evidence" value="ECO:0007669"/>
    <property type="project" value="UniProtKB-KW"/>
</dbReference>
<dbReference type="Gene3D" id="3.40.50.300">
    <property type="entry name" value="P-loop containing nucleotide triphosphate hydrolases"/>
    <property type="match status" value="1"/>
</dbReference>
<comment type="caution">
    <text evidence="6">The sequence shown here is derived from an EMBL/GenBank/DDBJ whole genome shotgun (WGS) entry which is preliminary data.</text>
</comment>
<feature type="region of interest" description="Disordered" evidence="5">
    <location>
        <begin position="73"/>
        <end position="140"/>
    </location>
</feature>
<evidence type="ECO:0000256" key="4">
    <source>
        <dbReference type="ARBA" id="ARBA00022840"/>
    </source>
</evidence>
<dbReference type="GO" id="GO:0006400">
    <property type="term" value="P:tRNA modification"/>
    <property type="evidence" value="ECO:0007669"/>
    <property type="project" value="TreeGrafter"/>
</dbReference>
<dbReference type="PANTHER" id="PTHR11088:SF89">
    <property type="entry name" value="TRNA DIMETHYLALLYLTRANSFERASE"/>
    <property type="match status" value="1"/>
</dbReference>
<dbReference type="Proteomes" id="UP000711488">
    <property type="component" value="Unassembled WGS sequence"/>
</dbReference>
<dbReference type="InterPro" id="IPR027417">
    <property type="entry name" value="P-loop_NTPase"/>
</dbReference>
<reference evidence="6" key="2">
    <citation type="journal article" date="2018" name="Environ. Sci. Technol.">
        <title>The Toxicogenome of Hyalella azteca: A Model for Sediment Ecotoxicology and Evolutionary Toxicology.</title>
        <authorList>
            <person name="Poynton H.C."/>
            <person name="Hasenbein S."/>
            <person name="Benoit J.B."/>
            <person name="Sepulveda M.S."/>
            <person name="Poelchau M.F."/>
            <person name="Hughes D.S.T."/>
            <person name="Murali S.C."/>
            <person name="Chen S."/>
            <person name="Glastad K.M."/>
            <person name="Goodisman M.A.D."/>
            <person name="Werren J.H."/>
            <person name="Vineis J.H."/>
            <person name="Bowen J.L."/>
            <person name="Friedrich M."/>
            <person name="Jones J."/>
            <person name="Robertson H.M."/>
            <person name="Feyereisen R."/>
            <person name="Mechler-Hickson A."/>
            <person name="Mathers N."/>
            <person name="Lee C.E."/>
            <person name="Colbourne J.K."/>
            <person name="Biales A."/>
            <person name="Johnston J.S."/>
            <person name="Wellborn G.A."/>
            <person name="Rosendale A.J."/>
            <person name="Cridge A.G."/>
            <person name="Munoz-Torres M.C."/>
            <person name="Bain P.A."/>
            <person name="Manny A.R."/>
            <person name="Major K.M."/>
            <person name="Lambert F.N."/>
            <person name="Vulpe C.D."/>
            <person name="Tuck P."/>
            <person name="Blalock B.J."/>
            <person name="Lin Y.Y."/>
            <person name="Smith M.E."/>
            <person name="Ochoa-Acuna H."/>
            <person name="Chen M.M."/>
            <person name="Childers C.P."/>
            <person name="Qu J."/>
            <person name="Dugan S."/>
            <person name="Lee S.L."/>
            <person name="Chao H."/>
            <person name="Dinh H."/>
            <person name="Han Y."/>
            <person name="Doddapaneni H."/>
            <person name="Worley K.C."/>
            <person name="Muzny D.M."/>
            <person name="Gibbs R.A."/>
            <person name="Richards S."/>
        </authorList>
    </citation>
    <scope>NUCLEOTIDE SEQUENCE</scope>
    <source>
        <strain evidence="6">HAZT.00-mixed</strain>
        <tissue evidence="6">Whole organism</tissue>
    </source>
</reference>
<reference evidence="6" key="3">
    <citation type="submission" date="2019-06" db="EMBL/GenBank/DDBJ databases">
        <authorList>
            <person name="Poynton C."/>
            <person name="Hasenbein S."/>
            <person name="Benoit J.B."/>
            <person name="Sepulveda M.S."/>
            <person name="Poelchau M.F."/>
            <person name="Murali S.C."/>
            <person name="Chen S."/>
            <person name="Glastad K.M."/>
            <person name="Werren J.H."/>
            <person name="Vineis J.H."/>
            <person name="Bowen J.L."/>
            <person name="Friedrich M."/>
            <person name="Jones J."/>
            <person name="Robertson H.M."/>
            <person name="Feyereisen R."/>
            <person name="Mechler-Hickson A."/>
            <person name="Mathers N."/>
            <person name="Lee C.E."/>
            <person name="Colbourne J.K."/>
            <person name="Biales A."/>
            <person name="Johnston J.S."/>
            <person name="Wellborn G.A."/>
            <person name="Rosendale A.J."/>
            <person name="Cridge A.G."/>
            <person name="Munoz-Torres M.C."/>
            <person name="Bain P.A."/>
            <person name="Manny A.R."/>
            <person name="Major K.M."/>
            <person name="Lambert F.N."/>
            <person name="Vulpe C.D."/>
            <person name="Tuck P."/>
            <person name="Blalock B.J."/>
            <person name="Lin Y.-Y."/>
            <person name="Smith M.E."/>
            <person name="Ochoa-Acuna H."/>
            <person name="Chen M.-J.M."/>
            <person name="Childers C.P."/>
            <person name="Qu J."/>
            <person name="Dugan S."/>
            <person name="Lee S.L."/>
            <person name="Chao H."/>
            <person name="Dinh H."/>
            <person name="Han Y."/>
            <person name="Doddapaneni H."/>
            <person name="Worley K.C."/>
            <person name="Muzny D.M."/>
            <person name="Gibbs R.A."/>
            <person name="Richards S."/>
        </authorList>
    </citation>
    <scope>NUCLEOTIDE SEQUENCE</scope>
    <source>
        <strain evidence="6">HAZT.00-mixed</strain>
        <tissue evidence="6">Whole organism</tissue>
    </source>
</reference>
<dbReference type="Gene3D" id="1.10.20.140">
    <property type="match status" value="1"/>
</dbReference>
<dbReference type="GO" id="GO:0052381">
    <property type="term" value="F:tRNA dimethylallyltransferase activity"/>
    <property type="evidence" value="ECO:0007669"/>
    <property type="project" value="TreeGrafter"/>
</dbReference>
<evidence type="ECO:0000256" key="2">
    <source>
        <dbReference type="ARBA" id="ARBA00022679"/>
    </source>
</evidence>
<sequence>MVYRGLDIITNKVTAGEQRAVKHHLLDFLDPLDDFYVHEFRDRALDIIQQLHKSGKLPVCDEFSQNQSDEAGVPIASHRYDGSSKAPDPNVSENKRNVSTPETVDISPESPTTTRSPGGLRSGARLPGPIRKRSHETEETDALYQRLVRVDPQRAEAIHPNDRRRIIRYISPLALLQS</sequence>
<dbReference type="EMBL" id="JQDR03009004">
    <property type="protein sequence ID" value="KAA0196335.1"/>
    <property type="molecule type" value="Genomic_DNA"/>
</dbReference>
<dbReference type="AlphaFoldDB" id="A0A6A0H1M4"/>
<proteinExistence type="inferred from homology"/>